<name>A0AAD6UUH9_9AGAR</name>
<sequence length="260" mass="28561">MINILQGGIGAGTSDETFLLAAGGPGLAFTKPHTLATGCMEQALPEERNGQVMYMLVTNRFANKHVAALITDGKAAGTFGAGFGRPRQISQELRVVLWWKLHIITAWVSIDHDDSGLDSQNLCRLKHLEIRDQLGEVPKYLLRFLRQLRLPARHPRLRSIMISQTGWFKEHELGTAVTDLDFPRALRASTAQSLVSAAVQRTRAVTGRHAYYASKTSYRGKRWGRGTFPEGVMTSGFPSEATENTVQANIIAAAYAIIGS</sequence>
<evidence type="ECO:0000259" key="1">
    <source>
        <dbReference type="Pfam" id="PF09206"/>
    </source>
</evidence>
<proteinExistence type="predicted"/>
<keyword evidence="3" id="KW-1185">Reference proteome</keyword>
<dbReference type="InterPro" id="IPR013320">
    <property type="entry name" value="ConA-like_dom_sf"/>
</dbReference>
<dbReference type="AlphaFoldDB" id="A0AAD6UUH9"/>
<dbReference type="InterPro" id="IPR015289">
    <property type="entry name" value="A-L-arabinofuranosidase_B_cat"/>
</dbReference>
<dbReference type="Pfam" id="PF09206">
    <property type="entry name" value="ArabFuran-catal"/>
    <property type="match status" value="1"/>
</dbReference>
<evidence type="ECO:0000313" key="3">
    <source>
        <dbReference type="Proteomes" id="UP001219525"/>
    </source>
</evidence>
<dbReference type="SUPFAM" id="SSF49899">
    <property type="entry name" value="Concanavalin A-like lectins/glucanases"/>
    <property type="match status" value="1"/>
</dbReference>
<accession>A0AAD6UUH9</accession>
<dbReference type="GO" id="GO:0031221">
    <property type="term" value="P:arabinan metabolic process"/>
    <property type="evidence" value="ECO:0007669"/>
    <property type="project" value="InterPro"/>
</dbReference>
<reference evidence="2" key="1">
    <citation type="submission" date="2023-03" db="EMBL/GenBank/DDBJ databases">
        <title>Massive genome expansion in bonnet fungi (Mycena s.s.) driven by repeated elements and novel gene families across ecological guilds.</title>
        <authorList>
            <consortium name="Lawrence Berkeley National Laboratory"/>
            <person name="Harder C.B."/>
            <person name="Miyauchi S."/>
            <person name="Viragh M."/>
            <person name="Kuo A."/>
            <person name="Thoen E."/>
            <person name="Andreopoulos B."/>
            <person name="Lu D."/>
            <person name="Skrede I."/>
            <person name="Drula E."/>
            <person name="Henrissat B."/>
            <person name="Morin E."/>
            <person name="Kohler A."/>
            <person name="Barry K."/>
            <person name="LaButti K."/>
            <person name="Morin E."/>
            <person name="Salamov A."/>
            <person name="Lipzen A."/>
            <person name="Mereny Z."/>
            <person name="Hegedus B."/>
            <person name="Baldrian P."/>
            <person name="Stursova M."/>
            <person name="Weitz H."/>
            <person name="Taylor A."/>
            <person name="Grigoriev I.V."/>
            <person name="Nagy L.G."/>
            <person name="Martin F."/>
            <person name="Kauserud H."/>
        </authorList>
    </citation>
    <scope>NUCLEOTIDE SEQUENCE</scope>
    <source>
        <strain evidence="2">9144</strain>
    </source>
</reference>
<comment type="caution">
    <text evidence="2">The sequence shown here is derived from an EMBL/GenBank/DDBJ whole genome shotgun (WGS) entry which is preliminary data.</text>
</comment>
<dbReference type="Proteomes" id="UP001219525">
    <property type="component" value="Unassembled WGS sequence"/>
</dbReference>
<dbReference type="GO" id="GO:0046556">
    <property type="term" value="F:alpha-L-arabinofuranosidase activity"/>
    <property type="evidence" value="ECO:0007669"/>
    <property type="project" value="InterPro"/>
</dbReference>
<evidence type="ECO:0000313" key="2">
    <source>
        <dbReference type="EMBL" id="KAJ7192936.1"/>
    </source>
</evidence>
<protein>
    <recommendedName>
        <fullName evidence="1">Alpha-L-arabinofuranosidase B catalytic domain-containing protein</fullName>
    </recommendedName>
</protein>
<dbReference type="Gene3D" id="2.60.120.200">
    <property type="match status" value="1"/>
</dbReference>
<gene>
    <name evidence="2" type="ORF">GGX14DRAFT_405993</name>
</gene>
<organism evidence="2 3">
    <name type="scientific">Mycena pura</name>
    <dbReference type="NCBI Taxonomy" id="153505"/>
    <lineage>
        <taxon>Eukaryota</taxon>
        <taxon>Fungi</taxon>
        <taxon>Dikarya</taxon>
        <taxon>Basidiomycota</taxon>
        <taxon>Agaricomycotina</taxon>
        <taxon>Agaricomycetes</taxon>
        <taxon>Agaricomycetidae</taxon>
        <taxon>Agaricales</taxon>
        <taxon>Marasmiineae</taxon>
        <taxon>Mycenaceae</taxon>
        <taxon>Mycena</taxon>
    </lineage>
</organism>
<feature type="domain" description="Alpha-L-arabinofuranosidase B catalytic" evidence="1">
    <location>
        <begin position="222"/>
        <end position="256"/>
    </location>
</feature>
<dbReference type="EMBL" id="JARJCW010000114">
    <property type="protein sequence ID" value="KAJ7192936.1"/>
    <property type="molecule type" value="Genomic_DNA"/>
</dbReference>